<reference evidence="2 3" key="1">
    <citation type="submission" date="2016-07" db="EMBL/GenBank/DDBJ databases">
        <title>Pervasive Adenine N6-methylation of Active Genes in Fungi.</title>
        <authorList>
            <consortium name="DOE Joint Genome Institute"/>
            <person name="Mondo S.J."/>
            <person name="Dannebaum R.O."/>
            <person name="Kuo R.C."/>
            <person name="Labutti K."/>
            <person name="Haridas S."/>
            <person name="Kuo A."/>
            <person name="Salamov A."/>
            <person name="Ahrendt S.R."/>
            <person name="Lipzen A."/>
            <person name="Sullivan W."/>
            <person name="Andreopoulos W.B."/>
            <person name="Clum A."/>
            <person name="Lindquist E."/>
            <person name="Daum C."/>
            <person name="Ramamoorthy G.K."/>
            <person name="Gryganskyi A."/>
            <person name="Culley D."/>
            <person name="Magnuson J.K."/>
            <person name="James T.Y."/>
            <person name="O'Malley M.A."/>
            <person name="Stajich J.E."/>
            <person name="Spatafora J.W."/>
            <person name="Visel A."/>
            <person name="Grigoriev I.V."/>
        </authorList>
    </citation>
    <scope>NUCLEOTIDE SEQUENCE [LARGE SCALE GENOMIC DNA]</scope>
    <source>
        <strain evidence="2 3">CBS 129021</strain>
    </source>
</reference>
<feature type="compositionally biased region" description="Basic and acidic residues" evidence="1">
    <location>
        <begin position="139"/>
        <end position="149"/>
    </location>
</feature>
<comment type="caution">
    <text evidence="2">The sequence shown here is derived from an EMBL/GenBank/DDBJ whole genome shotgun (WGS) entry which is preliminary data.</text>
</comment>
<keyword evidence="3" id="KW-1185">Reference proteome</keyword>
<sequence>MALTHPGTKKRKNKKNLTGPRLVKLATLALQIDKEKKSFCKALQNATEAARAVDQRLFEMLATVNGKRDLIQTKGCRVMALKDALREVYEAAVAVKRVNADREEAAGDGQTTSDCVIKPWVINPMDSIMVYLEGNDSDKVASGKPLEGENRDDDGSAASYAGTGLTSLADMTMALQDVERNIYDKGKREDITMDMVGLDFETSPSCMALGVSL</sequence>
<dbReference type="GeneID" id="63779160"/>
<evidence type="ECO:0000313" key="3">
    <source>
        <dbReference type="Proteomes" id="UP000193689"/>
    </source>
</evidence>
<dbReference type="AlphaFoldDB" id="A0A1Y2E5P8"/>
<evidence type="ECO:0000313" key="2">
    <source>
        <dbReference type="EMBL" id="ORY66606.1"/>
    </source>
</evidence>
<dbReference type="RefSeq" id="XP_040717570.1">
    <property type="nucleotide sequence ID" value="XM_040862948.1"/>
</dbReference>
<dbReference type="InParanoid" id="A0A1Y2E5P8"/>
<protein>
    <submittedName>
        <fullName evidence="2">Uncharacterized protein</fullName>
    </submittedName>
</protein>
<accession>A0A1Y2E5P8</accession>
<name>A0A1Y2E5P8_9PEZI</name>
<proteinExistence type="predicted"/>
<gene>
    <name evidence="2" type="ORF">BCR38DRAFT_473793</name>
</gene>
<evidence type="ECO:0000256" key="1">
    <source>
        <dbReference type="SAM" id="MobiDB-lite"/>
    </source>
</evidence>
<feature type="region of interest" description="Disordered" evidence="1">
    <location>
        <begin position="139"/>
        <end position="159"/>
    </location>
</feature>
<dbReference type="Proteomes" id="UP000193689">
    <property type="component" value="Unassembled WGS sequence"/>
</dbReference>
<dbReference type="EMBL" id="MCFJ01000005">
    <property type="protein sequence ID" value="ORY66606.1"/>
    <property type="molecule type" value="Genomic_DNA"/>
</dbReference>
<organism evidence="2 3">
    <name type="scientific">Pseudomassariella vexata</name>
    <dbReference type="NCBI Taxonomy" id="1141098"/>
    <lineage>
        <taxon>Eukaryota</taxon>
        <taxon>Fungi</taxon>
        <taxon>Dikarya</taxon>
        <taxon>Ascomycota</taxon>
        <taxon>Pezizomycotina</taxon>
        <taxon>Sordariomycetes</taxon>
        <taxon>Xylariomycetidae</taxon>
        <taxon>Amphisphaeriales</taxon>
        <taxon>Pseudomassariaceae</taxon>
        <taxon>Pseudomassariella</taxon>
    </lineage>
</organism>